<dbReference type="GO" id="GO:0055085">
    <property type="term" value="P:transmembrane transport"/>
    <property type="evidence" value="ECO:0007669"/>
    <property type="project" value="InterPro"/>
</dbReference>
<reference evidence="7 8" key="1">
    <citation type="submission" date="2016-10" db="EMBL/GenBank/DDBJ databases">
        <authorList>
            <person name="de Groot N.N."/>
        </authorList>
    </citation>
    <scope>NUCLEOTIDE SEQUENCE [LARGE SCALE GENOMIC DNA]</scope>
    <source>
        <strain evidence="7 8">AA1</strain>
    </source>
</reference>
<gene>
    <name evidence="7" type="ORF">SAMN05216233_101219</name>
</gene>
<protein>
    <submittedName>
        <fullName evidence="7">Lipopolysaccharide export system permease protein</fullName>
    </submittedName>
</protein>
<keyword evidence="5 6" id="KW-0472">Membrane</keyword>
<feature type="transmembrane region" description="Helical" evidence="6">
    <location>
        <begin position="335"/>
        <end position="354"/>
    </location>
</feature>
<dbReference type="RefSeq" id="WP_092207409.1">
    <property type="nucleotide sequence ID" value="NZ_FMUX01000001.1"/>
</dbReference>
<feature type="transmembrane region" description="Helical" evidence="6">
    <location>
        <begin position="307"/>
        <end position="329"/>
    </location>
</feature>
<dbReference type="GO" id="GO:0015920">
    <property type="term" value="P:lipopolysaccharide transport"/>
    <property type="evidence" value="ECO:0007669"/>
    <property type="project" value="TreeGrafter"/>
</dbReference>
<evidence type="ECO:0000313" key="8">
    <source>
        <dbReference type="Proteomes" id="UP000198870"/>
    </source>
</evidence>
<feature type="transmembrane region" description="Helical" evidence="6">
    <location>
        <begin position="99"/>
        <end position="118"/>
    </location>
</feature>
<evidence type="ECO:0000256" key="4">
    <source>
        <dbReference type="ARBA" id="ARBA00022989"/>
    </source>
</evidence>
<keyword evidence="8" id="KW-1185">Reference proteome</keyword>
<evidence type="ECO:0000256" key="3">
    <source>
        <dbReference type="ARBA" id="ARBA00022692"/>
    </source>
</evidence>
<dbReference type="OrthoDB" id="9783403at2"/>
<dbReference type="AlphaFoldDB" id="A0A1G5AIR0"/>
<feature type="transmembrane region" description="Helical" evidence="6">
    <location>
        <begin position="12"/>
        <end position="35"/>
    </location>
</feature>
<keyword evidence="2" id="KW-1003">Cell membrane</keyword>
<dbReference type="PANTHER" id="PTHR33529">
    <property type="entry name" value="SLR0882 PROTEIN-RELATED"/>
    <property type="match status" value="1"/>
</dbReference>
<feature type="transmembrane region" description="Helical" evidence="6">
    <location>
        <begin position="55"/>
        <end position="79"/>
    </location>
</feature>
<comment type="subcellular location">
    <subcellularLocation>
        <location evidence="1">Cell membrane</location>
        <topology evidence="1">Multi-pass membrane protein</topology>
    </subcellularLocation>
</comment>
<dbReference type="PANTHER" id="PTHR33529:SF6">
    <property type="entry name" value="YJGP_YJGQ FAMILY PERMEASE"/>
    <property type="match status" value="1"/>
</dbReference>
<dbReference type="Proteomes" id="UP000198870">
    <property type="component" value="Unassembled WGS sequence"/>
</dbReference>
<evidence type="ECO:0000313" key="7">
    <source>
        <dbReference type="EMBL" id="SCX77778.1"/>
    </source>
</evidence>
<proteinExistence type="predicted"/>
<dbReference type="NCBIfam" id="TIGR04408">
    <property type="entry name" value="LptG_lptG"/>
    <property type="match status" value="1"/>
</dbReference>
<dbReference type="STRING" id="419481.SAMN05216233_101219"/>
<dbReference type="InterPro" id="IPR030923">
    <property type="entry name" value="LptG"/>
</dbReference>
<keyword evidence="3 6" id="KW-0812">Transmembrane</keyword>
<keyword evidence="4 6" id="KW-1133">Transmembrane helix</keyword>
<name>A0A1G5AIR0_9BACT</name>
<dbReference type="EMBL" id="FMUX01000001">
    <property type="protein sequence ID" value="SCX77778.1"/>
    <property type="molecule type" value="Genomic_DNA"/>
</dbReference>
<evidence type="ECO:0000256" key="2">
    <source>
        <dbReference type="ARBA" id="ARBA00022475"/>
    </source>
</evidence>
<accession>A0A1G5AIR0</accession>
<feature type="transmembrane region" description="Helical" evidence="6">
    <location>
        <begin position="277"/>
        <end position="295"/>
    </location>
</feature>
<evidence type="ECO:0000256" key="6">
    <source>
        <dbReference type="SAM" id="Phobius"/>
    </source>
</evidence>
<evidence type="ECO:0000256" key="5">
    <source>
        <dbReference type="ARBA" id="ARBA00023136"/>
    </source>
</evidence>
<sequence length="358" mass="40080">MTIVQRYVLKQFFKYFAMIQVVVFFLVVAIDYLSWISKFLKADYNLLDGVGFVVMRNLGIIVMMTPVCALLSSVVLFGLMRRNNEVVALMGGGISTWKLVKPLAWAGVILTLLVFTLAETLVPIALNKATHIRMVEIKKRNIQTTHGNNIWLRHGREIIYIKHYTIATKTLSGVSVTRFADGSFVPVRRVDAASGVYTGRGWSLKDAIIQEPSDSDGQRSQYVSAAIDMVGVMPEDLGSVVKQAREMSFFNLWEYIRKMEKEGYDVTRYRVDFHAKMAFPLLCLMMVMIGSGIALTRERHEGIPISVGIGIGTAFLFWVFYSLCLSLGYGEMLPPFVAAWAADVVFLCAGGLLLQDVE</sequence>
<dbReference type="GO" id="GO:0043190">
    <property type="term" value="C:ATP-binding cassette (ABC) transporter complex"/>
    <property type="evidence" value="ECO:0007669"/>
    <property type="project" value="InterPro"/>
</dbReference>
<dbReference type="Pfam" id="PF03739">
    <property type="entry name" value="LptF_LptG"/>
    <property type="match status" value="1"/>
</dbReference>
<dbReference type="InterPro" id="IPR005495">
    <property type="entry name" value="LptG/LptF_permease"/>
</dbReference>
<organism evidence="7 8">
    <name type="scientific">Desulfoluna spongiiphila</name>
    <dbReference type="NCBI Taxonomy" id="419481"/>
    <lineage>
        <taxon>Bacteria</taxon>
        <taxon>Pseudomonadati</taxon>
        <taxon>Thermodesulfobacteriota</taxon>
        <taxon>Desulfobacteria</taxon>
        <taxon>Desulfobacterales</taxon>
        <taxon>Desulfolunaceae</taxon>
        <taxon>Desulfoluna</taxon>
    </lineage>
</organism>
<evidence type="ECO:0000256" key="1">
    <source>
        <dbReference type="ARBA" id="ARBA00004651"/>
    </source>
</evidence>